<keyword evidence="5" id="KW-0347">Helicase</keyword>
<comment type="domain">
    <text evidence="5">The Q motif is unique to and characteristic of the DEAD box family of RNA helicases and controls ATP binding and hydrolysis.</text>
</comment>
<dbReference type="Pfam" id="PF00271">
    <property type="entry name" value="Helicase_C"/>
    <property type="match status" value="1"/>
</dbReference>
<dbReference type="GO" id="GO:0005524">
    <property type="term" value="F:ATP binding"/>
    <property type="evidence" value="ECO:0007669"/>
    <property type="project" value="UniProtKB-UniRule"/>
</dbReference>
<dbReference type="EC" id="3.6.4.13" evidence="5"/>
<dbReference type="STRING" id="436010.A0A166LHM0"/>
<dbReference type="SUPFAM" id="SSF52540">
    <property type="entry name" value="P-loop containing nucleoside triphosphate hydrolases"/>
    <property type="match status" value="1"/>
</dbReference>
<comment type="catalytic activity">
    <reaction evidence="5">
        <text>ATP + H2O = ADP + phosphate + H(+)</text>
        <dbReference type="Rhea" id="RHEA:13065"/>
        <dbReference type="ChEBI" id="CHEBI:15377"/>
        <dbReference type="ChEBI" id="CHEBI:15378"/>
        <dbReference type="ChEBI" id="CHEBI:30616"/>
        <dbReference type="ChEBI" id="CHEBI:43474"/>
        <dbReference type="ChEBI" id="CHEBI:456216"/>
        <dbReference type="EC" id="3.6.4.13"/>
    </reaction>
</comment>
<protein>
    <recommendedName>
        <fullName evidence="5">ATP-dependent RNA helicase</fullName>
        <ecNumber evidence="5">3.6.4.13</ecNumber>
    </recommendedName>
</protein>
<feature type="compositionally biased region" description="Basic and acidic residues" evidence="6">
    <location>
        <begin position="237"/>
        <end position="247"/>
    </location>
</feature>
<name>A0A166LHM0_9AGAM</name>
<reference evidence="8 9" key="1">
    <citation type="journal article" date="2016" name="Mol. Biol. Evol.">
        <title>Comparative Genomics of Early-Diverging Mushroom-Forming Fungi Provides Insights into the Origins of Lignocellulose Decay Capabilities.</title>
        <authorList>
            <person name="Nagy L.G."/>
            <person name="Riley R."/>
            <person name="Tritt A."/>
            <person name="Adam C."/>
            <person name="Daum C."/>
            <person name="Floudas D."/>
            <person name="Sun H."/>
            <person name="Yadav J.S."/>
            <person name="Pangilinan J."/>
            <person name="Larsson K.H."/>
            <person name="Matsuura K."/>
            <person name="Barry K."/>
            <person name="Labutti K."/>
            <person name="Kuo R."/>
            <person name="Ohm R.A."/>
            <person name="Bhattacharya S.S."/>
            <person name="Shirouzu T."/>
            <person name="Yoshinaga Y."/>
            <person name="Martin F.M."/>
            <person name="Grigoriev I.V."/>
            <person name="Hibbett D.S."/>
        </authorList>
    </citation>
    <scope>NUCLEOTIDE SEQUENCE [LARGE SCALE GENOMIC DNA]</scope>
    <source>
        <strain evidence="8 9">CBS 109695</strain>
    </source>
</reference>
<feature type="region of interest" description="Disordered" evidence="6">
    <location>
        <begin position="343"/>
        <end position="396"/>
    </location>
</feature>
<keyword evidence="9" id="KW-1185">Reference proteome</keyword>
<dbReference type="OrthoDB" id="4310724at2759"/>
<feature type="domain" description="Helicase C-terminal" evidence="7">
    <location>
        <begin position="206"/>
        <end position="426"/>
    </location>
</feature>
<keyword evidence="1 5" id="KW-0547">Nucleotide-binding</keyword>
<evidence type="ECO:0000256" key="5">
    <source>
        <dbReference type="RuleBase" id="RU365068"/>
    </source>
</evidence>
<evidence type="ECO:0000313" key="8">
    <source>
        <dbReference type="EMBL" id="KZP22965.1"/>
    </source>
</evidence>
<dbReference type="EMBL" id="KV417535">
    <property type="protein sequence ID" value="KZP22965.1"/>
    <property type="molecule type" value="Genomic_DNA"/>
</dbReference>
<evidence type="ECO:0000256" key="2">
    <source>
        <dbReference type="ARBA" id="ARBA00022801"/>
    </source>
</evidence>
<sequence>MVPYSRLPPALASIRPEQPHLLRSIHANQFLFPTPIHCKPAPSQPCYQAATGSATLAYDLPIMHHNIVQPSLIAIVGGMSAQRQQRVLDRGVEVFVVTPRRLWDILEDDDELAKQIRGLMFLAADKPGRMVEAGHFQELAYLPGSVLRIQFETKFENLAKRNENNEARRRHANLRLLRDAQKKPTVQRQEVLQSMDRGQKDKCPTAFDDLLFRLDFRDPEPEVVDISPEGGVVSSQKEADRSSSVLHRRDTATDALAELLGLKVYPLHSQLEQPQHFKNLDRFKSTPNIFLLAPNIAAHRLDIPAVDHVTTRFRARPMHTSTEMGGQRARCARASACLCASPTSDELQGRAGGSGSTRDRNTGNVHRAGHAGQAQSAQVRLGAPQGEEGEPRQELEKEAVEAMELQLGLSDDEDGEDLPTKFKVKSRNVRMAATDAELKRMLAELIAKGVSTWYITSVTRPIMDDVISVHANHEAMLGLKWDEPGSDMMPRKKVKAPIAEDEELKEEEWQEWQN</sequence>
<keyword evidence="2 5" id="KW-0378">Hydrolase</keyword>
<evidence type="ECO:0000256" key="4">
    <source>
        <dbReference type="ARBA" id="ARBA00022884"/>
    </source>
</evidence>
<dbReference type="PANTHER" id="PTHR24031">
    <property type="entry name" value="RNA HELICASE"/>
    <property type="match status" value="1"/>
</dbReference>
<accession>A0A166LHM0</accession>
<gene>
    <name evidence="8" type="ORF">FIBSPDRAFT_1043137</name>
</gene>
<organism evidence="8 9">
    <name type="scientific">Athelia psychrophila</name>
    <dbReference type="NCBI Taxonomy" id="1759441"/>
    <lineage>
        <taxon>Eukaryota</taxon>
        <taxon>Fungi</taxon>
        <taxon>Dikarya</taxon>
        <taxon>Basidiomycota</taxon>
        <taxon>Agaricomycotina</taxon>
        <taxon>Agaricomycetes</taxon>
        <taxon>Agaricomycetidae</taxon>
        <taxon>Atheliales</taxon>
        <taxon>Atheliaceae</taxon>
        <taxon>Athelia</taxon>
    </lineage>
</organism>
<evidence type="ECO:0000256" key="3">
    <source>
        <dbReference type="ARBA" id="ARBA00022840"/>
    </source>
</evidence>
<dbReference type="GO" id="GO:0016787">
    <property type="term" value="F:hydrolase activity"/>
    <property type="evidence" value="ECO:0007669"/>
    <property type="project" value="UniProtKB-KW"/>
</dbReference>
<keyword evidence="4 5" id="KW-0694">RNA-binding</keyword>
<dbReference type="Proteomes" id="UP000076532">
    <property type="component" value="Unassembled WGS sequence"/>
</dbReference>
<dbReference type="Gene3D" id="3.40.50.300">
    <property type="entry name" value="P-loop containing nucleotide triphosphate hydrolases"/>
    <property type="match status" value="2"/>
</dbReference>
<proteinExistence type="inferred from homology"/>
<dbReference type="PROSITE" id="PS51194">
    <property type="entry name" value="HELICASE_CTER"/>
    <property type="match status" value="1"/>
</dbReference>
<feature type="compositionally biased region" description="Acidic residues" evidence="6">
    <location>
        <begin position="499"/>
        <end position="514"/>
    </location>
</feature>
<keyword evidence="3 5" id="KW-0067">ATP-binding</keyword>
<dbReference type="GO" id="GO:0003724">
    <property type="term" value="F:RNA helicase activity"/>
    <property type="evidence" value="ECO:0007669"/>
    <property type="project" value="UniProtKB-EC"/>
</dbReference>
<dbReference type="InterPro" id="IPR001650">
    <property type="entry name" value="Helicase_C-like"/>
</dbReference>
<comment type="function">
    <text evidence="5">RNA helicase.</text>
</comment>
<feature type="region of interest" description="Disordered" evidence="6">
    <location>
        <begin position="488"/>
        <end position="514"/>
    </location>
</feature>
<comment type="similarity">
    <text evidence="5">Belongs to the DEAD box helicase family.</text>
</comment>
<dbReference type="AlphaFoldDB" id="A0A166LHM0"/>
<evidence type="ECO:0000256" key="6">
    <source>
        <dbReference type="SAM" id="MobiDB-lite"/>
    </source>
</evidence>
<evidence type="ECO:0000259" key="7">
    <source>
        <dbReference type="PROSITE" id="PS51194"/>
    </source>
</evidence>
<evidence type="ECO:0000256" key="1">
    <source>
        <dbReference type="ARBA" id="ARBA00022741"/>
    </source>
</evidence>
<evidence type="ECO:0000313" key="9">
    <source>
        <dbReference type="Proteomes" id="UP000076532"/>
    </source>
</evidence>
<feature type="region of interest" description="Disordered" evidence="6">
    <location>
        <begin position="225"/>
        <end position="247"/>
    </location>
</feature>
<dbReference type="GO" id="GO:0003723">
    <property type="term" value="F:RNA binding"/>
    <property type="evidence" value="ECO:0007669"/>
    <property type="project" value="UniProtKB-UniRule"/>
</dbReference>
<dbReference type="InterPro" id="IPR027417">
    <property type="entry name" value="P-loop_NTPase"/>
</dbReference>